<dbReference type="Proteomes" id="UP001321804">
    <property type="component" value="Chromosome"/>
</dbReference>
<dbReference type="KEGG" id="xak:KIMC2_14500"/>
<dbReference type="EMBL" id="AP026801">
    <property type="protein sequence ID" value="BDR56888.1"/>
    <property type="molecule type" value="Genomic_DNA"/>
</dbReference>
<proteinExistence type="predicted"/>
<keyword evidence="2" id="KW-1185">Reference proteome</keyword>
<gene>
    <name evidence="1" type="ORF">KIMC2_14500</name>
</gene>
<evidence type="ECO:0008006" key="3">
    <source>
        <dbReference type="Google" id="ProtNLM"/>
    </source>
</evidence>
<reference evidence="1 2" key="1">
    <citation type="journal article" date="2023" name="Microbiol. Spectr.">
        <title>Symbiosis of Carpenter Bees with Uncharacterized Lactic Acid Bacteria Showing NAD Auxotrophy.</title>
        <authorList>
            <person name="Kawasaki S."/>
            <person name="Ozawa K."/>
            <person name="Mori T."/>
            <person name="Yamamoto A."/>
            <person name="Ito M."/>
            <person name="Ohkuma M."/>
            <person name="Sakamoto M."/>
            <person name="Matsutani M."/>
        </authorList>
    </citation>
    <scope>NUCLEOTIDE SEQUENCE [LARGE SCALE GENOMIC DNA]</scope>
    <source>
        <strain evidence="1 2">KimC2</strain>
    </source>
</reference>
<evidence type="ECO:0000313" key="2">
    <source>
        <dbReference type="Proteomes" id="UP001321804"/>
    </source>
</evidence>
<dbReference type="AlphaFoldDB" id="A0AAU9DPD9"/>
<sequence>MASRQKWARSRDEGYRHRYDQVTRNRSEAKTEQYKFYKSKAWAGLRAQVLARDDHIDQYLKLLGIYEVADTVDHIVPIEFEPDQMQNPDNLISCGRHTHLIKTRWEKKYYFDRGGQPKSVEPIREIGKILPILAP</sequence>
<protein>
    <recommendedName>
        <fullName evidence="3">HNH endonuclease</fullName>
    </recommendedName>
</protein>
<organism evidence="1 2">
    <name type="scientific">Xylocopilactobacillus apis</name>
    <dbReference type="NCBI Taxonomy" id="2932183"/>
    <lineage>
        <taxon>Bacteria</taxon>
        <taxon>Bacillati</taxon>
        <taxon>Bacillota</taxon>
        <taxon>Bacilli</taxon>
        <taxon>Lactobacillales</taxon>
        <taxon>Lactobacillaceae</taxon>
        <taxon>Xylocopilactobacillus</taxon>
    </lineage>
</organism>
<name>A0AAU9DPD9_9LACO</name>
<accession>A0AAU9DPD9</accession>
<evidence type="ECO:0000313" key="1">
    <source>
        <dbReference type="EMBL" id="BDR56888.1"/>
    </source>
</evidence>